<dbReference type="InterPro" id="IPR017850">
    <property type="entry name" value="Alkaline_phosphatase_core_sf"/>
</dbReference>
<dbReference type="RefSeq" id="WP_011292549.1">
    <property type="nucleotide sequence ID" value="NZ_AOSG01000059.1"/>
</dbReference>
<accession>A0A9P2T943</accession>
<gene>
    <name evidence="1" type="ORF">TM51_10919</name>
</gene>
<reference evidence="1 2" key="1">
    <citation type="journal article" date="2013" name="Genome Announc.">
        <title>Draft Genome Sequence of the Lignocellulose Decomposer Thermobifida fusca Strain TM51.</title>
        <authorList>
            <person name="Toth A."/>
            <person name="Barna T."/>
            <person name="Nagy I."/>
            <person name="Horvath B."/>
            <person name="Nagy I."/>
            <person name="Tancsics A."/>
            <person name="Kriszt B."/>
            <person name="Baka E."/>
            <person name="Fekete C."/>
            <person name="Kukolya J."/>
        </authorList>
    </citation>
    <scope>NUCLEOTIDE SEQUENCE [LARGE SCALE GENOMIC DNA]</scope>
    <source>
        <strain evidence="1 2">TM51</strain>
    </source>
</reference>
<evidence type="ECO:0000313" key="1">
    <source>
        <dbReference type="EMBL" id="EOR70762.1"/>
    </source>
</evidence>
<evidence type="ECO:0000313" key="2">
    <source>
        <dbReference type="Proteomes" id="UP000014184"/>
    </source>
</evidence>
<dbReference type="PANTHER" id="PTHR10151:SF120">
    <property type="entry name" value="BIS(5'-ADENOSYL)-TRIPHOSPHATASE"/>
    <property type="match status" value="1"/>
</dbReference>
<dbReference type="Pfam" id="PF01663">
    <property type="entry name" value="Phosphodiest"/>
    <property type="match status" value="1"/>
</dbReference>
<keyword evidence="2" id="KW-1185">Reference proteome</keyword>
<dbReference type="Proteomes" id="UP000014184">
    <property type="component" value="Unassembled WGS sequence"/>
</dbReference>
<dbReference type="PANTHER" id="PTHR10151">
    <property type="entry name" value="ECTONUCLEOTIDE PYROPHOSPHATASE/PHOSPHODIESTERASE"/>
    <property type="match status" value="1"/>
</dbReference>
<dbReference type="Gene3D" id="3.40.720.10">
    <property type="entry name" value="Alkaline Phosphatase, subunit A"/>
    <property type="match status" value="1"/>
</dbReference>
<protein>
    <recommendedName>
        <fullName evidence="3">Alkaline phosphatase family protein</fullName>
    </recommendedName>
</protein>
<sequence length="391" mass="41513">MTARPAAETPLTVPRYGTASLADLGPSLLASLGVAGEPNVLGLPEARRACVLMVDGLGWRALLAHRDRAPFLASLAEGCAPITAGFPSTTATSLTTVGTGTVPGSHGVIGYQVALPGTDTVFNHLRWTANVNPLVWQPRRTVYERAEAAGVTTAYIADSAYQGGNFTRASARGSRYVPANTTTELVVHAAAALTAADRAYLFVYHSELDMLGHMHGVGSPYWRHHLAEVDRLAEQLATVLPEDAFLYITADHGMVDTDEQSRIDVASDPDLTEGVRVVAGEPRARQVYTRSGAAADVLAAWRERLAGVATVVSRAEAVDAGWFGPPDEVNPGILDRVGDVVAAAHGTTALIAPHREHTESRLVGHHGSLTPHEMEVPLLRSGPLRRLGAFR</sequence>
<dbReference type="AlphaFoldDB" id="A0A9P2T943"/>
<dbReference type="SUPFAM" id="SSF53649">
    <property type="entry name" value="Alkaline phosphatase-like"/>
    <property type="match status" value="1"/>
</dbReference>
<evidence type="ECO:0008006" key="3">
    <source>
        <dbReference type="Google" id="ProtNLM"/>
    </source>
</evidence>
<comment type="caution">
    <text evidence="1">The sequence shown here is derived from an EMBL/GenBank/DDBJ whole genome shotgun (WGS) entry which is preliminary data.</text>
</comment>
<dbReference type="GO" id="GO:0016787">
    <property type="term" value="F:hydrolase activity"/>
    <property type="evidence" value="ECO:0007669"/>
    <property type="project" value="UniProtKB-ARBA"/>
</dbReference>
<dbReference type="InterPro" id="IPR002591">
    <property type="entry name" value="Phosphodiest/P_Trfase"/>
</dbReference>
<name>A0A9P2T943_THEFU</name>
<dbReference type="EMBL" id="AOSG01000059">
    <property type="protein sequence ID" value="EOR70762.1"/>
    <property type="molecule type" value="Genomic_DNA"/>
</dbReference>
<proteinExistence type="predicted"/>
<organism evidence="1 2">
    <name type="scientific">Thermobifida fusca TM51</name>
    <dbReference type="NCBI Taxonomy" id="1169414"/>
    <lineage>
        <taxon>Bacteria</taxon>
        <taxon>Bacillati</taxon>
        <taxon>Actinomycetota</taxon>
        <taxon>Actinomycetes</taxon>
        <taxon>Streptosporangiales</taxon>
        <taxon>Nocardiopsidaceae</taxon>
        <taxon>Thermobifida</taxon>
    </lineage>
</organism>